<evidence type="ECO:0000256" key="2">
    <source>
        <dbReference type="ARBA" id="ARBA00023157"/>
    </source>
</evidence>
<dbReference type="AlphaFoldDB" id="A0A6J3KGP8"/>
<comment type="similarity">
    <text evidence="1">Belongs to the canopy family.</text>
</comment>
<dbReference type="KEGG" id="bvk:117234859"/>
<evidence type="ECO:0000313" key="7">
    <source>
        <dbReference type="RefSeq" id="XP_033352332.1"/>
    </source>
</evidence>
<keyword evidence="6" id="KW-1185">Reference proteome</keyword>
<evidence type="ECO:0000256" key="3">
    <source>
        <dbReference type="SAM" id="MobiDB-lite"/>
    </source>
</evidence>
<keyword evidence="2" id="KW-1015">Disulfide bond</keyword>
<evidence type="ECO:0000259" key="5">
    <source>
        <dbReference type="PROSITE" id="PS50015"/>
    </source>
</evidence>
<dbReference type="GeneID" id="117234859"/>
<dbReference type="InterPro" id="IPR042415">
    <property type="entry name" value="CNPY"/>
</dbReference>
<feature type="signal peptide" evidence="4">
    <location>
        <begin position="1"/>
        <end position="25"/>
    </location>
</feature>
<proteinExistence type="inferred from homology"/>
<evidence type="ECO:0000313" key="6">
    <source>
        <dbReference type="Proteomes" id="UP000504631"/>
    </source>
</evidence>
<dbReference type="Proteomes" id="UP000504631">
    <property type="component" value="Unplaced"/>
</dbReference>
<feature type="region of interest" description="Disordered" evidence="3">
    <location>
        <begin position="182"/>
        <end position="203"/>
    </location>
</feature>
<feature type="chain" id="PRO_5026759479" evidence="4">
    <location>
        <begin position="26"/>
        <end position="203"/>
    </location>
</feature>
<evidence type="ECO:0000256" key="4">
    <source>
        <dbReference type="SAM" id="SignalP"/>
    </source>
</evidence>
<dbReference type="PANTHER" id="PTHR13341">
    <property type="entry name" value="MIR-INTERACTING SAPOSIN-LIKE PROTEIN"/>
    <property type="match status" value="1"/>
</dbReference>
<evidence type="ECO:0000256" key="1">
    <source>
        <dbReference type="ARBA" id="ARBA00007285"/>
    </source>
</evidence>
<reference evidence="7" key="1">
    <citation type="submission" date="2025-08" db="UniProtKB">
        <authorList>
            <consortium name="RefSeq"/>
        </authorList>
    </citation>
    <scope>IDENTIFICATION</scope>
    <source>
        <tissue evidence="7">Muscle</tissue>
    </source>
</reference>
<keyword evidence="4" id="KW-0732">Signal</keyword>
<accession>A0A6J3KGP8</accession>
<feature type="domain" description="Saposin B-type" evidence="5">
    <location>
        <begin position="31"/>
        <end position="183"/>
    </location>
</feature>
<feature type="compositionally biased region" description="Acidic residues" evidence="3">
    <location>
        <begin position="184"/>
        <end position="196"/>
    </location>
</feature>
<sequence length="203" mass="23237">MLIKYDMKILIVTFSLFLTNGFVKTAEIDNKLLKCLVCRSTVKEIEEELAKIDPSREIEIGNYRLDAQGNAIQKKIPLAQSEVHISDILDNICEKMSDYVRATYKSNGQLTILNLMSPSGSMNPEMSKVDIIQDGDLNKSLKYYCEGIVEEFEDSMISLFIRKENDIKEQLCTNVSKLCNSTDLNEDDEDNEENDTNEEHYEL</sequence>
<dbReference type="PANTHER" id="PTHR13341:SF2">
    <property type="entry name" value="PROTEIN SEELE"/>
    <property type="match status" value="1"/>
</dbReference>
<dbReference type="CTD" id="36046"/>
<organism evidence="6 7">
    <name type="scientific">Bombus vosnesenskii</name>
    <dbReference type="NCBI Taxonomy" id="207650"/>
    <lineage>
        <taxon>Eukaryota</taxon>
        <taxon>Metazoa</taxon>
        <taxon>Ecdysozoa</taxon>
        <taxon>Arthropoda</taxon>
        <taxon>Hexapoda</taxon>
        <taxon>Insecta</taxon>
        <taxon>Pterygota</taxon>
        <taxon>Neoptera</taxon>
        <taxon>Endopterygota</taxon>
        <taxon>Hymenoptera</taxon>
        <taxon>Apocrita</taxon>
        <taxon>Aculeata</taxon>
        <taxon>Apoidea</taxon>
        <taxon>Anthophila</taxon>
        <taxon>Apidae</taxon>
        <taxon>Bombus</taxon>
        <taxon>Pyrobombus</taxon>
    </lineage>
</organism>
<dbReference type="PROSITE" id="PS50015">
    <property type="entry name" value="SAP_B"/>
    <property type="match status" value="1"/>
</dbReference>
<gene>
    <name evidence="7" type="primary">LOC117234859</name>
</gene>
<dbReference type="GO" id="GO:0005783">
    <property type="term" value="C:endoplasmic reticulum"/>
    <property type="evidence" value="ECO:0007669"/>
    <property type="project" value="TreeGrafter"/>
</dbReference>
<name>A0A6J3KGP8_9HYME</name>
<dbReference type="RefSeq" id="XP_033352332.1">
    <property type="nucleotide sequence ID" value="XM_033496441.1"/>
</dbReference>
<dbReference type="InterPro" id="IPR021852">
    <property type="entry name" value="DUF3456"/>
</dbReference>
<dbReference type="Pfam" id="PF11938">
    <property type="entry name" value="DUF3456"/>
    <property type="match status" value="1"/>
</dbReference>
<protein>
    <submittedName>
        <fullName evidence="7">Protein seele</fullName>
    </submittedName>
</protein>
<dbReference type="InterPro" id="IPR008139">
    <property type="entry name" value="SaposinB_dom"/>
</dbReference>